<dbReference type="CDD" id="cd02976">
    <property type="entry name" value="NrdH"/>
    <property type="match status" value="1"/>
</dbReference>
<dbReference type="Proteomes" id="UP000480246">
    <property type="component" value="Unassembled WGS sequence"/>
</dbReference>
<feature type="domain" description="Glutaredoxin" evidence="1">
    <location>
        <begin position="6"/>
        <end position="62"/>
    </location>
</feature>
<name>A0A7C8GU59_9BACI</name>
<organism evidence="2 3">
    <name type="scientific">Gracilibacillus oryzae</name>
    <dbReference type="NCBI Taxonomy" id="1672701"/>
    <lineage>
        <taxon>Bacteria</taxon>
        <taxon>Bacillati</taxon>
        <taxon>Bacillota</taxon>
        <taxon>Bacilli</taxon>
        <taxon>Bacillales</taxon>
        <taxon>Bacillaceae</taxon>
        <taxon>Gracilibacillus</taxon>
    </lineage>
</organism>
<dbReference type="Gene3D" id="3.40.30.10">
    <property type="entry name" value="Glutaredoxin"/>
    <property type="match status" value="1"/>
</dbReference>
<protein>
    <submittedName>
        <fullName evidence="2">Glutaredoxin family protein</fullName>
    </submittedName>
</protein>
<gene>
    <name evidence="2" type="ORF">F9U64_07040</name>
</gene>
<evidence type="ECO:0000313" key="2">
    <source>
        <dbReference type="EMBL" id="KAB8137965.1"/>
    </source>
</evidence>
<proteinExistence type="predicted"/>
<dbReference type="SUPFAM" id="SSF52833">
    <property type="entry name" value="Thioredoxin-like"/>
    <property type="match status" value="1"/>
</dbReference>
<reference evidence="2 3" key="1">
    <citation type="submission" date="2019-10" db="EMBL/GenBank/DDBJ databases">
        <title>Gracilibacillus sp. nov. isolated from rice seeds.</title>
        <authorList>
            <person name="He S."/>
        </authorList>
    </citation>
    <scope>NUCLEOTIDE SEQUENCE [LARGE SCALE GENOMIC DNA]</scope>
    <source>
        <strain evidence="2 3">TD8</strain>
    </source>
</reference>
<dbReference type="Pfam" id="PF00462">
    <property type="entry name" value="Glutaredoxin"/>
    <property type="match status" value="1"/>
</dbReference>
<keyword evidence="3" id="KW-1185">Reference proteome</keyword>
<comment type="caution">
    <text evidence="2">The sequence shown here is derived from an EMBL/GenBank/DDBJ whole genome shotgun (WGS) entry which is preliminary data.</text>
</comment>
<dbReference type="RefSeq" id="WP_153402302.1">
    <property type="nucleotide sequence ID" value="NZ_ML762427.1"/>
</dbReference>
<dbReference type="EMBL" id="WEID01000031">
    <property type="protein sequence ID" value="KAB8137965.1"/>
    <property type="molecule type" value="Genomic_DNA"/>
</dbReference>
<dbReference type="OrthoDB" id="9795531at2"/>
<evidence type="ECO:0000313" key="3">
    <source>
        <dbReference type="Proteomes" id="UP000480246"/>
    </source>
</evidence>
<accession>A0A7C8GU59</accession>
<dbReference type="InterPro" id="IPR002109">
    <property type="entry name" value="Glutaredoxin"/>
</dbReference>
<evidence type="ECO:0000259" key="1">
    <source>
        <dbReference type="Pfam" id="PF00462"/>
    </source>
</evidence>
<dbReference type="InterPro" id="IPR036249">
    <property type="entry name" value="Thioredoxin-like_sf"/>
</dbReference>
<sequence length="78" mass="9298">MKHHEVHVYVSEDCKECDDLLDFLEEKNVKHISKNTSKNKEYLEEMQKENIYMTPVMNVRGKWVQGFQTKQINQVLGL</sequence>
<dbReference type="AlphaFoldDB" id="A0A7C8GU59"/>